<dbReference type="EMBL" id="JAFMPT010000001">
    <property type="protein sequence ID" value="MCC1483116.1"/>
    <property type="molecule type" value="Genomic_DNA"/>
</dbReference>
<dbReference type="Proteomes" id="UP000778797">
    <property type="component" value="Unassembled WGS sequence"/>
</dbReference>
<reference evidence="2" key="2">
    <citation type="submission" date="2023-07" db="EMBL/GenBank/DDBJ databases">
        <title>Genome of Winogradskyella sp. E313.</title>
        <authorList>
            <person name="Zhou Y."/>
        </authorList>
    </citation>
    <scope>NUCLEOTIDE SEQUENCE [LARGE SCALE GENOMIC DNA]</scope>
    <source>
        <strain evidence="2">E313</strain>
    </source>
</reference>
<accession>A0ABS8EJH2</accession>
<reference evidence="2" key="1">
    <citation type="submission" date="2021-03" db="EMBL/GenBank/DDBJ databases">
        <title>Genome of Cognatishimia sp. F0-27.</title>
        <authorList>
            <person name="Ping X."/>
        </authorList>
    </citation>
    <scope>NUCLEOTIDE SEQUENCE [LARGE SCALE GENOMIC DNA]</scope>
    <source>
        <strain evidence="2">E313</strain>
    </source>
</reference>
<dbReference type="Gene3D" id="3.30.2310.20">
    <property type="entry name" value="RelE-like"/>
    <property type="match status" value="1"/>
</dbReference>
<proteinExistence type="predicted"/>
<organism evidence="1 2">
    <name type="scientific">Winogradskyella immobilis</name>
    <dbReference type="NCBI Taxonomy" id="2816852"/>
    <lineage>
        <taxon>Bacteria</taxon>
        <taxon>Pseudomonadati</taxon>
        <taxon>Bacteroidota</taxon>
        <taxon>Flavobacteriia</taxon>
        <taxon>Flavobacteriales</taxon>
        <taxon>Flavobacteriaceae</taxon>
        <taxon>Winogradskyella</taxon>
    </lineage>
</organism>
<dbReference type="RefSeq" id="WP_227475532.1">
    <property type="nucleotide sequence ID" value="NZ_JAFMPT010000001.1"/>
</dbReference>
<keyword evidence="2" id="KW-1185">Reference proteome</keyword>
<sequence length="90" mass="11259">MEDRFVEFSNEAELEFHKVKCYMDYIGKSEEFWKEVNQQIEYIRQYPEAFQVRYKMIRIVFLKKFDYSIHYTIKSKGIVVYRFLQKSQEF</sequence>
<gene>
    <name evidence="1" type="ORF">J1C55_00815</name>
</gene>
<comment type="caution">
    <text evidence="1">The sequence shown here is derived from an EMBL/GenBank/DDBJ whole genome shotgun (WGS) entry which is preliminary data.</text>
</comment>
<evidence type="ECO:0000313" key="1">
    <source>
        <dbReference type="EMBL" id="MCC1483116.1"/>
    </source>
</evidence>
<name>A0ABS8EJH2_9FLAO</name>
<dbReference type="InterPro" id="IPR035093">
    <property type="entry name" value="RelE/ParE_toxin_dom_sf"/>
</dbReference>
<evidence type="ECO:0008006" key="3">
    <source>
        <dbReference type="Google" id="ProtNLM"/>
    </source>
</evidence>
<evidence type="ECO:0000313" key="2">
    <source>
        <dbReference type="Proteomes" id="UP000778797"/>
    </source>
</evidence>
<protein>
    <recommendedName>
        <fullName evidence="3">Type II toxin-antitoxin system RelE/ParE family toxin</fullName>
    </recommendedName>
</protein>